<protein>
    <submittedName>
        <fullName evidence="1">Uncharacterized protein</fullName>
    </submittedName>
</protein>
<gene>
    <name evidence="1" type="ORF">SAMN05444277_106112</name>
</gene>
<evidence type="ECO:0000313" key="2">
    <source>
        <dbReference type="Proteomes" id="UP000199031"/>
    </source>
</evidence>
<evidence type="ECO:0000313" key="1">
    <source>
        <dbReference type="EMBL" id="SFQ17729.1"/>
    </source>
</evidence>
<dbReference type="STRING" id="1465490.SAMN05444277_106112"/>
<dbReference type="Proteomes" id="UP000199031">
    <property type="component" value="Unassembled WGS sequence"/>
</dbReference>
<organism evidence="1 2">
    <name type="scientific">Parafilimonas terrae</name>
    <dbReference type="NCBI Taxonomy" id="1465490"/>
    <lineage>
        <taxon>Bacteria</taxon>
        <taxon>Pseudomonadati</taxon>
        <taxon>Bacteroidota</taxon>
        <taxon>Chitinophagia</taxon>
        <taxon>Chitinophagales</taxon>
        <taxon>Chitinophagaceae</taxon>
        <taxon>Parafilimonas</taxon>
    </lineage>
</organism>
<sequence>MREMARVKQYSSAIDARFLICASVAKLYINEEQRPVLSNYYVVKLNHQKQKQYS</sequence>
<name>A0A1I5WDA8_9BACT</name>
<dbReference type="AlphaFoldDB" id="A0A1I5WDA8"/>
<dbReference type="EMBL" id="FOXQ01000006">
    <property type="protein sequence ID" value="SFQ17729.1"/>
    <property type="molecule type" value="Genomic_DNA"/>
</dbReference>
<reference evidence="1 2" key="1">
    <citation type="submission" date="2016-10" db="EMBL/GenBank/DDBJ databases">
        <authorList>
            <person name="de Groot N.N."/>
        </authorList>
    </citation>
    <scope>NUCLEOTIDE SEQUENCE [LARGE SCALE GENOMIC DNA]</scope>
    <source>
        <strain evidence="1 2">DSM 28286</strain>
    </source>
</reference>
<proteinExistence type="predicted"/>
<accession>A0A1I5WDA8</accession>
<keyword evidence="2" id="KW-1185">Reference proteome</keyword>